<proteinExistence type="predicted"/>
<protein>
    <recommendedName>
        <fullName evidence="4">DUF4123 domain-containing protein</fullName>
    </recommendedName>
</protein>
<organism evidence="2 3">
    <name type="scientific">Burkholderia orbicola (strain MC0-3)</name>
    <dbReference type="NCBI Taxonomy" id="406425"/>
    <lineage>
        <taxon>Bacteria</taxon>
        <taxon>Pseudomonadati</taxon>
        <taxon>Pseudomonadota</taxon>
        <taxon>Betaproteobacteria</taxon>
        <taxon>Burkholderiales</taxon>
        <taxon>Burkholderiaceae</taxon>
        <taxon>Burkholderia</taxon>
        <taxon>Burkholderia cepacia complex</taxon>
        <taxon>Burkholderia orbicola</taxon>
    </lineage>
</organism>
<evidence type="ECO:0000313" key="3">
    <source>
        <dbReference type="Proteomes" id="UP000002169"/>
    </source>
</evidence>
<name>B1JV66_BURO0</name>
<feature type="region of interest" description="Disordered" evidence="1">
    <location>
        <begin position="1"/>
        <end position="22"/>
    </location>
</feature>
<evidence type="ECO:0000313" key="2">
    <source>
        <dbReference type="EMBL" id="ACA91366.1"/>
    </source>
</evidence>
<feature type="compositionally biased region" description="Basic and acidic residues" evidence="1">
    <location>
        <begin position="1"/>
        <end position="11"/>
    </location>
</feature>
<evidence type="ECO:0000256" key="1">
    <source>
        <dbReference type="SAM" id="MobiDB-lite"/>
    </source>
</evidence>
<sequence>MRTDSEYHTVHEPAGLAHAQPGPSVEQLHEQCAALGLSHCLLLTGPAILHPFSSEEIDALKTIGESVGEVPICPERLSPEYWPSVVELDLDHPAAAEMCRRVLERAVDDWSPNALAEGRGHRIGAFLFTAERTDSVARHLSNMFVQQRADGHGQRLLALADPAAFEGIWRVCDATQRRVLLGPVVLWRTLGRWGEWIDCRAPNGDRTDGEREAFPHFDDGQWTKLFDVRPINRAWAHGRADGQAVRPEDFAKLPEMLTRARAYGLSDPEDLELFAVHTLEFGVDFDLHPLIQRALRNRPADAYYSLAVSDLTEADWAAIRETRPTGRASQ</sequence>
<reference evidence="3" key="1">
    <citation type="submission" date="2008-02" db="EMBL/GenBank/DDBJ databases">
        <title>Complete sequence of chromosome 1 of Burkholderia cenocepacia MC0-3.</title>
        <authorList>
            <person name="Copeland A."/>
            <person name="Lucas S."/>
            <person name="Lapidus A."/>
            <person name="Barry K."/>
            <person name="Bruce D."/>
            <person name="Goodwin L."/>
            <person name="Glavina del Rio T."/>
            <person name="Dalin E."/>
            <person name="Tice H."/>
            <person name="Pitluck S."/>
            <person name="Chain P."/>
            <person name="Malfatti S."/>
            <person name="Shin M."/>
            <person name="Vergez L."/>
            <person name="Schmutz J."/>
            <person name="Larimer F."/>
            <person name="Land M."/>
            <person name="Hauser L."/>
            <person name="Kyrpides N."/>
            <person name="Mikhailova N."/>
            <person name="Tiedje J."/>
            <person name="Richardson P."/>
        </authorList>
    </citation>
    <scope>NUCLEOTIDE SEQUENCE [LARGE SCALE GENOMIC DNA]</scope>
    <source>
        <strain evidence="3">MC0-3</strain>
    </source>
</reference>
<dbReference type="HOGENOM" id="CLU_071244_0_0_4"/>
<dbReference type="KEGG" id="bcm:Bcenmc03_2205"/>
<dbReference type="EMBL" id="CP000958">
    <property type="protein sequence ID" value="ACA91366.1"/>
    <property type="molecule type" value="Genomic_DNA"/>
</dbReference>
<evidence type="ECO:0008006" key="4">
    <source>
        <dbReference type="Google" id="ProtNLM"/>
    </source>
</evidence>
<gene>
    <name evidence="2" type="ordered locus">Bcenmc03_2205</name>
</gene>
<dbReference type="Proteomes" id="UP000002169">
    <property type="component" value="Chromosome 1"/>
</dbReference>
<dbReference type="AlphaFoldDB" id="B1JV66"/>
<accession>B1JV66</accession>